<name>A0ABD2YFI9_9GENT</name>
<reference evidence="3 4" key="1">
    <citation type="submission" date="2024-11" db="EMBL/GenBank/DDBJ databases">
        <title>A near-complete genome assembly of Cinchona calisaya.</title>
        <authorList>
            <person name="Lian D.C."/>
            <person name="Zhao X.W."/>
            <person name="Wei L."/>
        </authorList>
    </citation>
    <scope>NUCLEOTIDE SEQUENCE [LARGE SCALE GENOMIC DNA]</scope>
    <source>
        <tissue evidence="3">Nenye</tissue>
    </source>
</reference>
<protein>
    <submittedName>
        <fullName evidence="3">Uncharacterized protein</fullName>
    </submittedName>
</protein>
<evidence type="ECO:0000313" key="4">
    <source>
        <dbReference type="Proteomes" id="UP001630127"/>
    </source>
</evidence>
<feature type="signal peptide" evidence="2">
    <location>
        <begin position="1"/>
        <end position="27"/>
    </location>
</feature>
<organism evidence="3 4">
    <name type="scientific">Cinchona calisaya</name>
    <dbReference type="NCBI Taxonomy" id="153742"/>
    <lineage>
        <taxon>Eukaryota</taxon>
        <taxon>Viridiplantae</taxon>
        <taxon>Streptophyta</taxon>
        <taxon>Embryophyta</taxon>
        <taxon>Tracheophyta</taxon>
        <taxon>Spermatophyta</taxon>
        <taxon>Magnoliopsida</taxon>
        <taxon>eudicotyledons</taxon>
        <taxon>Gunneridae</taxon>
        <taxon>Pentapetalae</taxon>
        <taxon>asterids</taxon>
        <taxon>lamiids</taxon>
        <taxon>Gentianales</taxon>
        <taxon>Rubiaceae</taxon>
        <taxon>Cinchonoideae</taxon>
        <taxon>Cinchoneae</taxon>
        <taxon>Cinchona</taxon>
    </lineage>
</organism>
<keyword evidence="4" id="KW-1185">Reference proteome</keyword>
<evidence type="ECO:0000313" key="3">
    <source>
        <dbReference type="EMBL" id="KAL3504318.1"/>
    </source>
</evidence>
<feature type="chain" id="PRO_5044832638" evidence="2">
    <location>
        <begin position="28"/>
        <end position="128"/>
    </location>
</feature>
<sequence>MSGGPCRRHKCFLLSFLLSLILISSEASRLPKDMWEQMLPKKLPTPSSAPSKGSNFVATSSTDIQNPRKLPNSCDDGKGDQTKPSQGLMFDFATFISPHLAGDEMTNEWISYKMLSCCYSSDMEEQDW</sequence>
<accession>A0ABD2YFI9</accession>
<gene>
    <name evidence="3" type="ORF">ACH5RR_034159</name>
</gene>
<dbReference type="Proteomes" id="UP001630127">
    <property type="component" value="Unassembled WGS sequence"/>
</dbReference>
<feature type="compositionally biased region" description="Polar residues" evidence="1">
    <location>
        <begin position="45"/>
        <end position="65"/>
    </location>
</feature>
<feature type="region of interest" description="Disordered" evidence="1">
    <location>
        <begin position="40"/>
        <end position="85"/>
    </location>
</feature>
<evidence type="ECO:0000256" key="2">
    <source>
        <dbReference type="SAM" id="SignalP"/>
    </source>
</evidence>
<dbReference type="EMBL" id="JBJUIK010000014">
    <property type="protein sequence ID" value="KAL3504318.1"/>
    <property type="molecule type" value="Genomic_DNA"/>
</dbReference>
<dbReference type="AlphaFoldDB" id="A0ABD2YFI9"/>
<comment type="caution">
    <text evidence="3">The sequence shown here is derived from an EMBL/GenBank/DDBJ whole genome shotgun (WGS) entry which is preliminary data.</text>
</comment>
<keyword evidence="2" id="KW-0732">Signal</keyword>
<evidence type="ECO:0000256" key="1">
    <source>
        <dbReference type="SAM" id="MobiDB-lite"/>
    </source>
</evidence>
<proteinExistence type="predicted"/>